<dbReference type="GO" id="GO:0046872">
    <property type="term" value="F:metal ion binding"/>
    <property type="evidence" value="ECO:0007669"/>
    <property type="project" value="UniProtKB-KW"/>
</dbReference>
<keyword evidence="17" id="KW-1185">Reference proteome</keyword>
<comment type="function">
    <text evidence="13">Cleaves the 2'-5' phosphodiester linkage at the branch point of lariat intron pre-mRNAs after splicing and converts them into linear molecules that are subsequently degraded. It thereby facilitates ribonucleotide turnover.</text>
</comment>
<evidence type="ECO:0000256" key="9">
    <source>
        <dbReference type="ARBA" id="ARBA00022833"/>
    </source>
</evidence>
<comment type="subcellular location">
    <subcellularLocation>
        <location evidence="4">Nucleus</location>
    </subcellularLocation>
</comment>
<dbReference type="InterPro" id="IPR041816">
    <property type="entry name" value="Dbr1_N"/>
</dbReference>
<dbReference type="PANTHER" id="PTHR12849">
    <property type="entry name" value="RNA LARIAT DEBRANCHING ENZYME"/>
    <property type="match status" value="1"/>
</dbReference>
<dbReference type="SMART" id="SM01124">
    <property type="entry name" value="DBR1"/>
    <property type="match status" value="1"/>
</dbReference>
<organism evidence="16 17">
    <name type="scientific">Callosobruchus maculatus</name>
    <name type="common">Southern cowpea weevil</name>
    <name type="synonym">Pulse bruchid</name>
    <dbReference type="NCBI Taxonomy" id="64391"/>
    <lineage>
        <taxon>Eukaryota</taxon>
        <taxon>Metazoa</taxon>
        <taxon>Ecdysozoa</taxon>
        <taxon>Arthropoda</taxon>
        <taxon>Hexapoda</taxon>
        <taxon>Insecta</taxon>
        <taxon>Pterygota</taxon>
        <taxon>Neoptera</taxon>
        <taxon>Endopterygota</taxon>
        <taxon>Coleoptera</taxon>
        <taxon>Polyphaga</taxon>
        <taxon>Cucujiformia</taxon>
        <taxon>Chrysomeloidea</taxon>
        <taxon>Chrysomelidae</taxon>
        <taxon>Bruchinae</taxon>
        <taxon>Bruchini</taxon>
        <taxon>Callosobruchus</taxon>
    </lineage>
</organism>
<evidence type="ECO:0000256" key="14">
    <source>
        <dbReference type="SAM" id="MobiDB-lite"/>
    </source>
</evidence>
<dbReference type="GO" id="GO:0005634">
    <property type="term" value="C:nucleus"/>
    <property type="evidence" value="ECO:0007669"/>
    <property type="project" value="UniProtKB-SubCell"/>
</dbReference>
<keyword evidence="8" id="KW-0378">Hydrolase</keyword>
<keyword evidence="10" id="KW-0408">Iron</keyword>
<dbReference type="CDD" id="cd00844">
    <property type="entry name" value="MPP_Dbr1_N"/>
    <property type="match status" value="1"/>
</dbReference>
<evidence type="ECO:0000313" key="17">
    <source>
        <dbReference type="Proteomes" id="UP000410492"/>
    </source>
</evidence>
<proteinExistence type="inferred from homology"/>
<evidence type="ECO:0000256" key="2">
    <source>
        <dbReference type="ARBA" id="ARBA00001947"/>
    </source>
</evidence>
<dbReference type="Pfam" id="PF00149">
    <property type="entry name" value="Metallophos"/>
    <property type="match status" value="1"/>
</dbReference>
<feature type="domain" description="Lariat debranching enzyme C-terminal" evidence="15">
    <location>
        <begin position="235"/>
        <end position="371"/>
    </location>
</feature>
<evidence type="ECO:0000256" key="10">
    <source>
        <dbReference type="ARBA" id="ARBA00023004"/>
    </source>
</evidence>
<dbReference type="InterPro" id="IPR029052">
    <property type="entry name" value="Metallo-depent_PP-like"/>
</dbReference>
<feature type="compositionally biased region" description="Polar residues" evidence="14">
    <location>
        <begin position="395"/>
        <end position="404"/>
    </location>
</feature>
<gene>
    <name evidence="16" type="ORF">CALMAC_LOCUS10366</name>
</gene>
<dbReference type="EMBL" id="CAACVG010008281">
    <property type="protein sequence ID" value="VEN49159.1"/>
    <property type="molecule type" value="Genomic_DNA"/>
</dbReference>
<dbReference type="AlphaFoldDB" id="A0A653CMN5"/>
<feature type="compositionally biased region" description="Acidic residues" evidence="14">
    <location>
        <begin position="421"/>
        <end position="438"/>
    </location>
</feature>
<dbReference type="InterPro" id="IPR004843">
    <property type="entry name" value="Calcineurin-like_PHP"/>
</dbReference>
<evidence type="ECO:0000256" key="3">
    <source>
        <dbReference type="ARBA" id="ARBA00001954"/>
    </source>
</evidence>
<reference evidence="16 17" key="1">
    <citation type="submission" date="2019-01" db="EMBL/GenBank/DDBJ databases">
        <authorList>
            <person name="Sayadi A."/>
        </authorList>
    </citation>
    <scope>NUCLEOTIDE SEQUENCE [LARGE SCALE GENOMIC DNA]</scope>
</reference>
<keyword evidence="12" id="KW-0539">Nucleus</keyword>
<dbReference type="GO" id="GO:0000398">
    <property type="term" value="P:mRNA splicing, via spliceosome"/>
    <property type="evidence" value="ECO:0007669"/>
    <property type="project" value="TreeGrafter"/>
</dbReference>
<keyword evidence="11" id="KW-0464">Manganese</keyword>
<dbReference type="PANTHER" id="PTHR12849:SF0">
    <property type="entry name" value="LARIAT DEBRANCHING ENZYME"/>
    <property type="match status" value="1"/>
</dbReference>
<dbReference type="InterPro" id="IPR007708">
    <property type="entry name" value="DBR1_C"/>
</dbReference>
<dbReference type="Gene3D" id="3.60.21.10">
    <property type="match status" value="1"/>
</dbReference>
<protein>
    <recommendedName>
        <fullName evidence="15">Lariat debranching enzyme C-terminal domain-containing protein</fullName>
    </recommendedName>
</protein>
<comment type="cofactor">
    <cofactor evidence="2">
        <name>Zn(2+)</name>
        <dbReference type="ChEBI" id="CHEBI:29105"/>
    </cofactor>
</comment>
<evidence type="ECO:0000256" key="13">
    <source>
        <dbReference type="ARBA" id="ARBA00058627"/>
    </source>
</evidence>
<dbReference type="Pfam" id="PF05011">
    <property type="entry name" value="DBR1"/>
    <property type="match status" value="1"/>
</dbReference>
<evidence type="ECO:0000313" key="16">
    <source>
        <dbReference type="EMBL" id="VEN49159.1"/>
    </source>
</evidence>
<dbReference type="OrthoDB" id="407609at2759"/>
<dbReference type="SUPFAM" id="SSF56300">
    <property type="entry name" value="Metallo-dependent phosphatases"/>
    <property type="match status" value="1"/>
</dbReference>
<evidence type="ECO:0000256" key="8">
    <source>
        <dbReference type="ARBA" id="ARBA00022801"/>
    </source>
</evidence>
<dbReference type="Proteomes" id="UP000410492">
    <property type="component" value="Unassembled WGS sequence"/>
</dbReference>
<comment type="cofactor">
    <cofactor evidence="3">
        <name>Fe(2+)</name>
        <dbReference type="ChEBI" id="CHEBI:29033"/>
    </cofactor>
</comment>
<dbReference type="FunFam" id="3.60.21.10:FF:000035">
    <property type="entry name" value="Lariat debranching enzyme"/>
    <property type="match status" value="1"/>
</dbReference>
<evidence type="ECO:0000256" key="7">
    <source>
        <dbReference type="ARBA" id="ARBA00022723"/>
    </source>
</evidence>
<evidence type="ECO:0000256" key="12">
    <source>
        <dbReference type="ARBA" id="ARBA00023242"/>
    </source>
</evidence>
<keyword evidence="7" id="KW-0479">Metal-binding</keyword>
<dbReference type="GO" id="GO:0008419">
    <property type="term" value="F:RNA lariat debranching enzyme activity"/>
    <property type="evidence" value="ECO:0007669"/>
    <property type="project" value="UniProtKB-ARBA"/>
</dbReference>
<evidence type="ECO:0000259" key="15">
    <source>
        <dbReference type="SMART" id="SM01124"/>
    </source>
</evidence>
<comment type="cofactor">
    <cofactor evidence="1">
        <name>Mn(2+)</name>
        <dbReference type="ChEBI" id="CHEBI:29035"/>
    </cofactor>
</comment>
<accession>A0A653CMN5</accession>
<evidence type="ECO:0000256" key="5">
    <source>
        <dbReference type="ARBA" id="ARBA00006045"/>
    </source>
</evidence>
<name>A0A653CMN5_CALMS</name>
<evidence type="ECO:0000256" key="1">
    <source>
        <dbReference type="ARBA" id="ARBA00001936"/>
    </source>
</evidence>
<keyword evidence="6" id="KW-0507">mRNA processing</keyword>
<evidence type="ECO:0000256" key="11">
    <source>
        <dbReference type="ARBA" id="ARBA00023211"/>
    </source>
</evidence>
<evidence type="ECO:0000256" key="6">
    <source>
        <dbReference type="ARBA" id="ARBA00022664"/>
    </source>
</evidence>
<comment type="similarity">
    <text evidence="5">Belongs to the lariat debranching enzyme family.</text>
</comment>
<feature type="region of interest" description="Disordered" evidence="14">
    <location>
        <begin position="395"/>
        <end position="471"/>
    </location>
</feature>
<sequence length="471" mass="53612">MKIAIVGCAHGELENIYDTLQAYEKTENIKVDLMICCGDFQASRNKEDLQCMAVPPKYAQICTFYKYYSGELKAPVLTIFIGGNHEASNYLQELPYGGWVAPNIFYMGYAGVINIAGLRIAGLSGIYKGRDYMKGHFEKVPYDENSKRSVYHVRNLEVFRLKQLSGKIDVFLSHDWPSDIYNFGNVRQLLKKKPYFREDVESNQLGSQPSKELLHALKPAYWFAAHLHCKFAALIKHEDKSITRFLGLDKCLPKRKFMQMVDIPHDESSEMKISYDLEWLTILFLTNHLLSVKNVQTYMPGSGGQERYDFTPSLEEKNHIRERFNYDLTVPNNFCRTSAVYNKDAQKVKPQAQLNPQTIDFCEKLALDDPVVLVAENMNIKLNISTDQSLNDSFMDTTDNSCENSLGKISLPEPKGNNESSSEEDESESSSTSEEEDTNVAAKEGGVLITESPVPKKLKRRNQELYKNSSD</sequence>
<keyword evidence="9" id="KW-0862">Zinc</keyword>
<evidence type="ECO:0000256" key="4">
    <source>
        <dbReference type="ARBA" id="ARBA00004123"/>
    </source>
</evidence>